<gene>
    <name evidence="1" type="ORF">MERR_LOCUS3360</name>
</gene>
<dbReference type="Proteomes" id="UP000467841">
    <property type="component" value="Unassembled WGS sequence"/>
</dbReference>
<keyword evidence="2" id="KW-1185">Reference proteome</keyword>
<protein>
    <submittedName>
        <fullName evidence="1">Uncharacterized protein</fullName>
    </submittedName>
</protein>
<dbReference type="AlphaFoldDB" id="A0A6D2HJL6"/>
<proteinExistence type="predicted"/>
<evidence type="ECO:0000313" key="1">
    <source>
        <dbReference type="EMBL" id="CAA7016125.1"/>
    </source>
</evidence>
<sequence length="89" mass="10056">MLPRGHTARALVYRATFCDVFEKLFDHTFVWRVPAAFDFQDLIPLGHLPRGHGGFPRGNDLGRTQRGRSSVMNSNASMVMNWGGHRKST</sequence>
<dbReference type="OrthoDB" id="10566112at2759"/>
<organism evidence="1 2">
    <name type="scientific">Microthlaspi erraticum</name>
    <dbReference type="NCBI Taxonomy" id="1685480"/>
    <lineage>
        <taxon>Eukaryota</taxon>
        <taxon>Viridiplantae</taxon>
        <taxon>Streptophyta</taxon>
        <taxon>Embryophyta</taxon>
        <taxon>Tracheophyta</taxon>
        <taxon>Spermatophyta</taxon>
        <taxon>Magnoliopsida</taxon>
        <taxon>eudicotyledons</taxon>
        <taxon>Gunneridae</taxon>
        <taxon>Pentapetalae</taxon>
        <taxon>rosids</taxon>
        <taxon>malvids</taxon>
        <taxon>Brassicales</taxon>
        <taxon>Brassicaceae</taxon>
        <taxon>Coluteocarpeae</taxon>
        <taxon>Microthlaspi</taxon>
    </lineage>
</organism>
<accession>A0A6D2HJL6</accession>
<reference evidence="1" key="1">
    <citation type="submission" date="2020-01" db="EMBL/GenBank/DDBJ databases">
        <authorList>
            <person name="Mishra B."/>
        </authorList>
    </citation>
    <scope>NUCLEOTIDE SEQUENCE [LARGE SCALE GENOMIC DNA]</scope>
</reference>
<comment type="caution">
    <text evidence="1">The sequence shown here is derived from an EMBL/GenBank/DDBJ whole genome shotgun (WGS) entry which is preliminary data.</text>
</comment>
<name>A0A6D2HJL6_9BRAS</name>
<dbReference type="EMBL" id="CACVBM020000222">
    <property type="protein sequence ID" value="CAA7016125.1"/>
    <property type="molecule type" value="Genomic_DNA"/>
</dbReference>
<evidence type="ECO:0000313" key="2">
    <source>
        <dbReference type="Proteomes" id="UP000467841"/>
    </source>
</evidence>